<dbReference type="InterPro" id="IPR001753">
    <property type="entry name" value="Enoyl-CoA_hydra/iso"/>
</dbReference>
<dbReference type="CDD" id="cd06558">
    <property type="entry name" value="crotonase-like"/>
    <property type="match status" value="1"/>
</dbReference>
<keyword evidence="4" id="KW-1185">Reference proteome</keyword>
<protein>
    <submittedName>
        <fullName evidence="3">Enoyl-CoA hydratase</fullName>
    </submittedName>
</protein>
<comment type="similarity">
    <text evidence="1 2">Belongs to the enoyl-CoA hydratase/isomerase family.</text>
</comment>
<proteinExistence type="inferred from homology"/>
<dbReference type="PANTHER" id="PTHR43459:SF1">
    <property type="entry name" value="EG:BACN32G11.4 PROTEIN"/>
    <property type="match status" value="1"/>
</dbReference>
<dbReference type="Gene3D" id="1.10.12.10">
    <property type="entry name" value="Lyase 2-enoyl-coa Hydratase, Chain A, domain 2"/>
    <property type="match status" value="1"/>
</dbReference>
<dbReference type="Proteomes" id="UP000446768">
    <property type="component" value="Unassembled WGS sequence"/>
</dbReference>
<dbReference type="Pfam" id="PF00378">
    <property type="entry name" value="ECH_1"/>
    <property type="match status" value="1"/>
</dbReference>
<evidence type="ECO:0000256" key="1">
    <source>
        <dbReference type="ARBA" id="ARBA00005254"/>
    </source>
</evidence>
<dbReference type="SUPFAM" id="SSF52096">
    <property type="entry name" value="ClpP/crotonase"/>
    <property type="match status" value="1"/>
</dbReference>
<dbReference type="InterPro" id="IPR029045">
    <property type="entry name" value="ClpP/crotonase-like_dom_sf"/>
</dbReference>
<dbReference type="AlphaFoldDB" id="A0A7X2LT65"/>
<gene>
    <name evidence="3" type="ORF">GJ700_08025</name>
</gene>
<sequence length="264" mass="28094">MDSTNNPILYSCRDGIARIRFNRPAALNAIDETMAKALCGIAFELEHSRDVRVVVMSGEGAAFMAGGDLVSFHQDKARMACTADAIIKPVNVALARLAALPQPLVASVHGAVAGAGVSMALACDLCIAADDTQFNLAYARIATSPDAGSTWALPRVVGTRKALELMLLSESFGAEEALRLGIVNRVVTREGLADATETLARRLAAGPTHAYGQIKRLVQASFDTRFEEQLDAERKAFCACTATADFAEGLDAFFEKRRPVFSGG</sequence>
<dbReference type="EMBL" id="WKJJ01000004">
    <property type="protein sequence ID" value="MRV71672.1"/>
    <property type="molecule type" value="Genomic_DNA"/>
</dbReference>
<organism evidence="3 4">
    <name type="scientific">Pseudoduganella rivuli</name>
    <dbReference type="NCBI Taxonomy" id="2666085"/>
    <lineage>
        <taxon>Bacteria</taxon>
        <taxon>Pseudomonadati</taxon>
        <taxon>Pseudomonadota</taxon>
        <taxon>Betaproteobacteria</taxon>
        <taxon>Burkholderiales</taxon>
        <taxon>Oxalobacteraceae</taxon>
        <taxon>Telluria group</taxon>
        <taxon>Pseudoduganella</taxon>
    </lineage>
</organism>
<dbReference type="Gene3D" id="3.90.226.10">
    <property type="entry name" value="2-enoyl-CoA Hydratase, Chain A, domain 1"/>
    <property type="match status" value="1"/>
</dbReference>
<dbReference type="GO" id="GO:0003824">
    <property type="term" value="F:catalytic activity"/>
    <property type="evidence" value="ECO:0007669"/>
    <property type="project" value="InterPro"/>
</dbReference>
<comment type="caution">
    <text evidence="3">The sequence shown here is derived from an EMBL/GenBank/DDBJ whole genome shotgun (WGS) entry which is preliminary data.</text>
</comment>
<evidence type="ECO:0000313" key="3">
    <source>
        <dbReference type="EMBL" id="MRV71672.1"/>
    </source>
</evidence>
<dbReference type="InterPro" id="IPR014748">
    <property type="entry name" value="Enoyl-CoA_hydra_C"/>
</dbReference>
<evidence type="ECO:0000256" key="2">
    <source>
        <dbReference type="RuleBase" id="RU003707"/>
    </source>
</evidence>
<evidence type="ECO:0000313" key="4">
    <source>
        <dbReference type="Proteomes" id="UP000446768"/>
    </source>
</evidence>
<name>A0A7X2LT65_9BURK</name>
<dbReference type="PROSITE" id="PS00166">
    <property type="entry name" value="ENOYL_COA_HYDRATASE"/>
    <property type="match status" value="1"/>
</dbReference>
<accession>A0A7X2LT65</accession>
<dbReference type="RefSeq" id="WP_154372394.1">
    <property type="nucleotide sequence ID" value="NZ_WKJJ01000004.1"/>
</dbReference>
<dbReference type="InterPro" id="IPR018376">
    <property type="entry name" value="Enoyl-CoA_hyd/isom_CS"/>
</dbReference>
<dbReference type="PANTHER" id="PTHR43459">
    <property type="entry name" value="ENOYL-COA HYDRATASE"/>
    <property type="match status" value="1"/>
</dbReference>
<reference evidence="3 4" key="1">
    <citation type="submission" date="2019-11" db="EMBL/GenBank/DDBJ databases">
        <title>Novel species isolated from a subtropical stream in China.</title>
        <authorList>
            <person name="Lu H."/>
        </authorList>
    </citation>
    <scope>NUCLEOTIDE SEQUENCE [LARGE SCALE GENOMIC DNA]</scope>
    <source>
        <strain evidence="3 4">FT92W</strain>
    </source>
</reference>